<dbReference type="PANTHER" id="PTHR39607">
    <property type="entry name" value="XANTHOCILLIN BIOSYNTHESIS CLUSTER TRANSCRIPTION FACTOR XANC-RELATED"/>
    <property type="match status" value="1"/>
</dbReference>
<evidence type="ECO:0000313" key="3">
    <source>
        <dbReference type="Proteomes" id="UP001396898"/>
    </source>
</evidence>
<evidence type="ECO:0000313" key="2">
    <source>
        <dbReference type="EMBL" id="KAK8015593.1"/>
    </source>
</evidence>
<protein>
    <recommendedName>
        <fullName evidence="4">BZIP domain-containing protein</fullName>
    </recommendedName>
</protein>
<dbReference type="InterPro" id="IPR036770">
    <property type="entry name" value="Ankyrin_rpt-contain_sf"/>
</dbReference>
<dbReference type="Gene3D" id="1.25.40.20">
    <property type="entry name" value="Ankyrin repeat-containing domain"/>
    <property type="match status" value="1"/>
</dbReference>
<organism evidence="2 3">
    <name type="scientific">Apiospora marii</name>
    <dbReference type="NCBI Taxonomy" id="335849"/>
    <lineage>
        <taxon>Eukaryota</taxon>
        <taxon>Fungi</taxon>
        <taxon>Dikarya</taxon>
        <taxon>Ascomycota</taxon>
        <taxon>Pezizomycotina</taxon>
        <taxon>Sordariomycetes</taxon>
        <taxon>Xylariomycetidae</taxon>
        <taxon>Amphisphaeriales</taxon>
        <taxon>Apiosporaceae</taxon>
        <taxon>Apiospora</taxon>
    </lineage>
</organism>
<comment type="caution">
    <text evidence="2">The sequence shown here is derived from an EMBL/GenBank/DDBJ whole genome shotgun (WGS) entry which is preliminary data.</text>
</comment>
<dbReference type="SUPFAM" id="SSF48403">
    <property type="entry name" value="Ankyrin repeat"/>
    <property type="match status" value="1"/>
</dbReference>
<keyword evidence="3" id="KW-1185">Reference proteome</keyword>
<dbReference type="Proteomes" id="UP001396898">
    <property type="component" value="Unassembled WGS sequence"/>
</dbReference>
<feature type="region of interest" description="Disordered" evidence="1">
    <location>
        <begin position="75"/>
        <end position="137"/>
    </location>
</feature>
<proteinExistence type="predicted"/>
<dbReference type="CDD" id="cd14688">
    <property type="entry name" value="bZIP_YAP"/>
    <property type="match status" value="1"/>
</dbReference>
<dbReference type="Pfam" id="PF13637">
    <property type="entry name" value="Ank_4"/>
    <property type="match status" value="1"/>
</dbReference>
<evidence type="ECO:0000256" key="1">
    <source>
        <dbReference type="SAM" id="MobiDB-lite"/>
    </source>
</evidence>
<feature type="compositionally biased region" description="Polar residues" evidence="1">
    <location>
        <begin position="105"/>
        <end position="124"/>
    </location>
</feature>
<dbReference type="InterPro" id="IPR052635">
    <property type="entry name" value="Sec_Metab_Biosynth_Reg"/>
</dbReference>
<reference evidence="2 3" key="1">
    <citation type="submission" date="2023-01" db="EMBL/GenBank/DDBJ databases">
        <title>Analysis of 21 Apiospora genomes using comparative genomics revels a genus with tremendous synthesis potential of carbohydrate active enzymes and secondary metabolites.</title>
        <authorList>
            <person name="Sorensen T."/>
        </authorList>
    </citation>
    <scope>NUCLEOTIDE SEQUENCE [LARGE SCALE GENOMIC DNA]</scope>
    <source>
        <strain evidence="2 3">CBS 20057</strain>
    </source>
</reference>
<accession>A0ABR1RKW8</accession>
<name>A0ABR1RKW8_9PEZI</name>
<evidence type="ECO:0008006" key="4">
    <source>
        <dbReference type="Google" id="ProtNLM"/>
    </source>
</evidence>
<dbReference type="InterPro" id="IPR002110">
    <property type="entry name" value="Ankyrin_rpt"/>
</dbReference>
<dbReference type="PANTHER" id="PTHR39607:SF3">
    <property type="entry name" value="BZIP DOMAIN-CONTAINING PROTEIN"/>
    <property type="match status" value="1"/>
</dbReference>
<dbReference type="EMBL" id="JAQQWI010000012">
    <property type="protein sequence ID" value="KAK8015593.1"/>
    <property type="molecule type" value="Genomic_DNA"/>
</dbReference>
<feature type="region of interest" description="Disordered" evidence="1">
    <location>
        <begin position="1"/>
        <end position="20"/>
    </location>
</feature>
<feature type="compositionally biased region" description="Low complexity" evidence="1">
    <location>
        <begin position="84"/>
        <end position="99"/>
    </location>
</feature>
<sequence length="225" mass="25452">MAKTESKPTGAGKCGRPPNSAYLELMKEDEDWRQLEDASERRKIQNRLAQRAYRRNLRSRNKEVEALREQLMRFREADGKRTSTVENSSNSNRESQPSSMETRSKASSSRGSPKTTAVQKTQPNEWMPSGYENHQFFDSYQDSDDSISFASGTTPGSQQPIWPNMNDCTVTSLLHTAVAGGYMETVRLILDHWPELAHVVDAEGYTAVQRAIMSGRDDLISMFVH</sequence>
<gene>
    <name evidence="2" type="ORF">PG991_008481</name>
</gene>